<dbReference type="EMBL" id="CP136898">
    <property type="protein sequence ID" value="WOL20161.1"/>
    <property type="molecule type" value="Genomic_DNA"/>
</dbReference>
<dbReference type="InterPro" id="IPR050560">
    <property type="entry name" value="MYB_TF"/>
</dbReference>
<proteinExistence type="predicted"/>
<evidence type="ECO:0000259" key="8">
    <source>
        <dbReference type="PROSITE" id="PS51294"/>
    </source>
</evidence>
<evidence type="ECO:0000259" key="7">
    <source>
        <dbReference type="PROSITE" id="PS50090"/>
    </source>
</evidence>
<feature type="domain" description="Myb-like" evidence="7">
    <location>
        <begin position="4"/>
        <end position="50"/>
    </location>
</feature>
<dbReference type="InterPro" id="IPR009057">
    <property type="entry name" value="Homeodomain-like_sf"/>
</dbReference>
<reference evidence="9 10" key="1">
    <citation type="submission" date="2023-10" db="EMBL/GenBank/DDBJ databases">
        <title>Chromosome-scale genome assembly provides insights into flower coloration mechanisms of Canna indica.</title>
        <authorList>
            <person name="Li C."/>
        </authorList>
    </citation>
    <scope>NUCLEOTIDE SEQUENCE [LARGE SCALE GENOMIC DNA]</scope>
    <source>
        <tissue evidence="9">Flower</tissue>
    </source>
</reference>
<dbReference type="Proteomes" id="UP001327560">
    <property type="component" value="Chromosome 9"/>
</dbReference>
<evidence type="ECO:0000256" key="1">
    <source>
        <dbReference type="ARBA" id="ARBA00004123"/>
    </source>
</evidence>
<protein>
    <submittedName>
        <fullName evidence="9">Uncharacterized protein</fullName>
    </submittedName>
</protein>
<accession>A0AAQ3QSS9</accession>
<keyword evidence="10" id="KW-1185">Reference proteome</keyword>
<dbReference type="SMART" id="SM00717">
    <property type="entry name" value="SANT"/>
    <property type="match status" value="2"/>
</dbReference>
<dbReference type="CDD" id="cd00167">
    <property type="entry name" value="SANT"/>
    <property type="match status" value="2"/>
</dbReference>
<evidence type="ECO:0000313" key="10">
    <source>
        <dbReference type="Proteomes" id="UP001327560"/>
    </source>
</evidence>
<feature type="domain" description="HTH myb-type" evidence="8">
    <location>
        <begin position="1"/>
        <end position="54"/>
    </location>
</feature>
<dbReference type="PROSITE" id="PS50090">
    <property type="entry name" value="MYB_LIKE"/>
    <property type="match status" value="2"/>
</dbReference>
<dbReference type="GO" id="GO:0000981">
    <property type="term" value="F:DNA-binding transcription factor activity, RNA polymerase II-specific"/>
    <property type="evidence" value="ECO:0007669"/>
    <property type="project" value="TreeGrafter"/>
</dbReference>
<dbReference type="Gene3D" id="1.10.10.60">
    <property type="entry name" value="Homeodomain-like"/>
    <property type="match status" value="2"/>
</dbReference>
<dbReference type="SUPFAM" id="SSF46689">
    <property type="entry name" value="Homeodomain-like"/>
    <property type="match status" value="1"/>
</dbReference>
<comment type="subcellular location">
    <subcellularLocation>
        <location evidence="1">Nucleus</location>
    </subcellularLocation>
</comment>
<evidence type="ECO:0000256" key="2">
    <source>
        <dbReference type="ARBA" id="ARBA00022737"/>
    </source>
</evidence>
<name>A0AAQ3QSS9_9LILI</name>
<dbReference type="Pfam" id="PF00249">
    <property type="entry name" value="Myb_DNA-binding"/>
    <property type="match status" value="2"/>
</dbReference>
<evidence type="ECO:0000256" key="3">
    <source>
        <dbReference type="ARBA" id="ARBA00023015"/>
    </source>
</evidence>
<keyword evidence="4" id="KW-0238">DNA-binding</keyword>
<keyword evidence="6" id="KW-0539">Nucleus</keyword>
<keyword evidence="3" id="KW-0805">Transcription regulation</keyword>
<dbReference type="AlphaFoldDB" id="A0AAQ3QSS9"/>
<feature type="domain" description="HTH myb-type" evidence="8">
    <location>
        <begin position="55"/>
        <end position="105"/>
    </location>
</feature>
<keyword evidence="2" id="KW-0677">Repeat</keyword>
<feature type="domain" description="Myb-like" evidence="7">
    <location>
        <begin position="51"/>
        <end position="101"/>
    </location>
</feature>
<keyword evidence="5" id="KW-0804">Transcription</keyword>
<evidence type="ECO:0000256" key="4">
    <source>
        <dbReference type="ARBA" id="ARBA00023125"/>
    </source>
</evidence>
<evidence type="ECO:0000256" key="6">
    <source>
        <dbReference type="ARBA" id="ARBA00023242"/>
    </source>
</evidence>
<dbReference type="GO" id="GO:0000978">
    <property type="term" value="F:RNA polymerase II cis-regulatory region sequence-specific DNA binding"/>
    <property type="evidence" value="ECO:0007669"/>
    <property type="project" value="TreeGrafter"/>
</dbReference>
<dbReference type="FunFam" id="1.10.10.60:FF:000060">
    <property type="entry name" value="MYB transcription factor"/>
    <property type="match status" value="1"/>
</dbReference>
<dbReference type="GO" id="GO:0005634">
    <property type="term" value="C:nucleus"/>
    <property type="evidence" value="ECO:0007669"/>
    <property type="project" value="UniProtKB-SubCell"/>
</dbReference>
<dbReference type="PANTHER" id="PTHR45614:SF150">
    <property type="entry name" value="MYB-LIKE DNA-BINDING DOMAIN CONTAINING PROTEIN, EXPRESSED"/>
    <property type="match status" value="1"/>
</dbReference>
<dbReference type="InterPro" id="IPR001005">
    <property type="entry name" value="SANT/Myb"/>
</dbReference>
<gene>
    <name evidence="9" type="ORF">Cni_G28963</name>
</gene>
<evidence type="ECO:0000313" key="9">
    <source>
        <dbReference type="EMBL" id="WOL20161.1"/>
    </source>
</evidence>
<dbReference type="InterPro" id="IPR017930">
    <property type="entry name" value="Myb_dom"/>
</dbReference>
<organism evidence="9 10">
    <name type="scientific">Canna indica</name>
    <name type="common">Indian-shot</name>
    <dbReference type="NCBI Taxonomy" id="4628"/>
    <lineage>
        <taxon>Eukaryota</taxon>
        <taxon>Viridiplantae</taxon>
        <taxon>Streptophyta</taxon>
        <taxon>Embryophyta</taxon>
        <taxon>Tracheophyta</taxon>
        <taxon>Spermatophyta</taxon>
        <taxon>Magnoliopsida</taxon>
        <taxon>Liliopsida</taxon>
        <taxon>Zingiberales</taxon>
        <taxon>Cannaceae</taxon>
        <taxon>Canna</taxon>
    </lineage>
</organism>
<evidence type="ECO:0000256" key="5">
    <source>
        <dbReference type="ARBA" id="ARBA00023163"/>
    </source>
</evidence>
<sequence length="236" mass="27413">MCTKGHWRPEEDETLKELVTKYGPHNWNAIAEKLQGRSGKSCRLRWYNQLDPRINRNPFTKEEDDLLLAAHKIYGNRWAIIARFFPGRTDNAVKNHWHVIMARKHKQRSRPPRDCSSITSFSAEDEHSSRCRKRKLEPGNYMISITDQDHARTGAVHDHGWCPNLREDGDAFFVKAEGNNSVFYDFLQVNSNSESNSESTQEYLMSNIREQDEDNKQKNKLTSPVRFIDFLAVGSS</sequence>
<dbReference type="PANTHER" id="PTHR45614">
    <property type="entry name" value="MYB PROTEIN-RELATED"/>
    <property type="match status" value="1"/>
</dbReference>
<dbReference type="PROSITE" id="PS51294">
    <property type="entry name" value="HTH_MYB"/>
    <property type="match status" value="2"/>
</dbReference>